<keyword evidence="1 2" id="KW-0690">Ribosome biogenesis</keyword>
<dbReference type="AlphaFoldDB" id="A0A1F5DQI5"/>
<evidence type="ECO:0000256" key="1">
    <source>
        <dbReference type="ARBA" id="ARBA00022517"/>
    </source>
</evidence>
<dbReference type="HAMAP" id="MF_00003">
    <property type="entry name" value="RbfA"/>
    <property type="match status" value="1"/>
</dbReference>
<evidence type="ECO:0000313" key="3">
    <source>
        <dbReference type="EMBL" id="OGD57320.1"/>
    </source>
</evidence>
<dbReference type="GO" id="GO:0030490">
    <property type="term" value="P:maturation of SSU-rRNA"/>
    <property type="evidence" value="ECO:0007669"/>
    <property type="project" value="UniProtKB-UniRule"/>
</dbReference>
<comment type="function">
    <text evidence="2">One of several proteins that assist in the late maturation steps of the functional core of the 30S ribosomal subunit. Associates with free 30S ribosomal subunits (but not with 30S subunits that are part of 70S ribosomes or polysomes). Required for efficient processing of 16S rRNA. May interact with the 5'-terminal helix region of 16S rRNA.</text>
</comment>
<name>A0A1F5DQI5_9BACT</name>
<evidence type="ECO:0000256" key="2">
    <source>
        <dbReference type="HAMAP-Rule" id="MF_00003"/>
    </source>
</evidence>
<comment type="subcellular location">
    <subcellularLocation>
        <location evidence="2">Cytoplasm</location>
    </subcellularLocation>
</comment>
<accession>A0A1F5DQI5</accession>
<dbReference type="Proteomes" id="UP000178764">
    <property type="component" value="Unassembled WGS sequence"/>
</dbReference>
<proteinExistence type="inferred from homology"/>
<dbReference type="InterPro" id="IPR000238">
    <property type="entry name" value="RbfA"/>
</dbReference>
<reference evidence="3 4" key="1">
    <citation type="journal article" date="2016" name="Nat. Commun.">
        <title>Thousands of microbial genomes shed light on interconnected biogeochemical processes in an aquifer system.</title>
        <authorList>
            <person name="Anantharaman K."/>
            <person name="Brown C.T."/>
            <person name="Hug L.A."/>
            <person name="Sharon I."/>
            <person name="Castelle C.J."/>
            <person name="Probst A.J."/>
            <person name="Thomas B.C."/>
            <person name="Singh A."/>
            <person name="Wilkins M.J."/>
            <person name="Karaoz U."/>
            <person name="Brodie E.L."/>
            <person name="Williams K.H."/>
            <person name="Hubbard S.S."/>
            <person name="Banfield J.F."/>
        </authorList>
    </citation>
    <scope>NUCLEOTIDE SEQUENCE [LARGE SCALE GENOMIC DNA]</scope>
</reference>
<dbReference type="GO" id="GO:0005829">
    <property type="term" value="C:cytosol"/>
    <property type="evidence" value="ECO:0007669"/>
    <property type="project" value="TreeGrafter"/>
</dbReference>
<sequence length="114" mass="13230">MTTRRVQGVSALLKREISMLMHEMLAEEFGLVTLTDIKVTADFKEATVYITVLDKEKEEQVLGRLEEETPEYQKTLGRKLRMKFTPKIRFEIDSCHEKLANVEKLLKEIDKNGS</sequence>
<dbReference type="PANTHER" id="PTHR33515:SF1">
    <property type="entry name" value="RIBOSOME-BINDING FACTOR A, CHLOROPLASTIC-RELATED"/>
    <property type="match status" value="1"/>
</dbReference>
<dbReference type="EMBL" id="MEZT01000003">
    <property type="protein sequence ID" value="OGD57320.1"/>
    <property type="molecule type" value="Genomic_DNA"/>
</dbReference>
<comment type="similarity">
    <text evidence="2">Belongs to the RbfA family.</text>
</comment>
<comment type="subunit">
    <text evidence="2">Monomer. Binds 30S ribosomal subunits, but not 50S ribosomal subunits or 70S ribosomes.</text>
</comment>
<dbReference type="Gene3D" id="3.30.300.20">
    <property type="match status" value="1"/>
</dbReference>
<evidence type="ECO:0000313" key="4">
    <source>
        <dbReference type="Proteomes" id="UP000178764"/>
    </source>
</evidence>
<dbReference type="NCBIfam" id="TIGR00082">
    <property type="entry name" value="rbfA"/>
    <property type="match status" value="1"/>
</dbReference>
<dbReference type="InterPro" id="IPR023799">
    <property type="entry name" value="RbfA_dom_sf"/>
</dbReference>
<dbReference type="SUPFAM" id="SSF89919">
    <property type="entry name" value="Ribosome-binding factor A, RbfA"/>
    <property type="match status" value="1"/>
</dbReference>
<keyword evidence="2" id="KW-0963">Cytoplasm</keyword>
<dbReference type="GO" id="GO:0043024">
    <property type="term" value="F:ribosomal small subunit binding"/>
    <property type="evidence" value="ECO:0007669"/>
    <property type="project" value="TreeGrafter"/>
</dbReference>
<dbReference type="PANTHER" id="PTHR33515">
    <property type="entry name" value="RIBOSOME-BINDING FACTOR A, CHLOROPLASTIC-RELATED"/>
    <property type="match status" value="1"/>
</dbReference>
<protein>
    <recommendedName>
        <fullName evidence="2">Ribosome-binding factor A</fullName>
    </recommendedName>
</protein>
<comment type="caution">
    <text evidence="3">The sequence shown here is derived from an EMBL/GenBank/DDBJ whole genome shotgun (WGS) entry which is preliminary data.</text>
</comment>
<dbReference type="Pfam" id="PF02033">
    <property type="entry name" value="RBFA"/>
    <property type="match status" value="1"/>
</dbReference>
<dbReference type="InterPro" id="IPR015946">
    <property type="entry name" value="KH_dom-like_a/b"/>
</dbReference>
<organism evidence="3 4">
    <name type="scientific">Candidatus Berkelbacteria bacterium RBG_13_40_8</name>
    <dbReference type="NCBI Taxonomy" id="1797467"/>
    <lineage>
        <taxon>Bacteria</taxon>
        <taxon>Candidatus Berkelbacteria</taxon>
    </lineage>
</organism>
<gene>
    <name evidence="2" type="primary">rbfA</name>
    <name evidence="3" type="ORF">A2V71_00650</name>
</gene>